<dbReference type="Proteomes" id="UP000036176">
    <property type="component" value="Unassembled WGS sequence"/>
</dbReference>
<gene>
    <name evidence="1" type="ORF">MCHUDSM44219_00349</name>
</gene>
<sequence length="58" mass="6528">MRHNAPLLMRGDRGPRGLVNVDEVRVSSPRGQIRMRLTGVPVRLDVVWPRIDLGDHCG</sequence>
<evidence type="ECO:0000313" key="1">
    <source>
        <dbReference type="EMBL" id="KMO84725.1"/>
    </source>
</evidence>
<reference evidence="1 2" key="1">
    <citation type="journal article" date="2015" name="Genome Biol. Evol.">
        <title>Characterization of Three Mycobacterium spp. with Potential Use in Bioremediation by Genome Sequencing and Comparative Genomics.</title>
        <authorList>
            <person name="Das S."/>
            <person name="Pettersson B.M."/>
            <person name="Behra P.R."/>
            <person name="Ramesh M."/>
            <person name="Dasgupta S."/>
            <person name="Bhattacharya A."/>
            <person name="Kirsebom L.A."/>
        </authorList>
    </citation>
    <scope>NUCLEOTIDE SEQUENCE [LARGE SCALE GENOMIC DNA]</scope>
    <source>
        <strain evidence="1 2">DSM 44219</strain>
    </source>
</reference>
<dbReference type="AlphaFoldDB" id="A0A0J6WMW5"/>
<keyword evidence="2" id="KW-1185">Reference proteome</keyword>
<proteinExistence type="predicted"/>
<accession>A0A0J6WMW5</accession>
<organism evidence="1 2">
    <name type="scientific">Mycolicibacterium chubuense</name>
    <name type="common">Mycobacterium chubuense</name>
    <dbReference type="NCBI Taxonomy" id="1800"/>
    <lineage>
        <taxon>Bacteria</taxon>
        <taxon>Bacillati</taxon>
        <taxon>Actinomycetota</taxon>
        <taxon>Actinomycetes</taxon>
        <taxon>Mycobacteriales</taxon>
        <taxon>Mycobacteriaceae</taxon>
        <taxon>Mycolicibacterium</taxon>
    </lineage>
</organism>
<dbReference type="EMBL" id="JYNX01000011">
    <property type="protein sequence ID" value="KMO84725.1"/>
    <property type="molecule type" value="Genomic_DNA"/>
</dbReference>
<dbReference type="RefSeq" id="WP_157868741.1">
    <property type="nucleotide sequence ID" value="NZ_JYNX01000011.1"/>
</dbReference>
<dbReference type="PATRIC" id="fig|1800.3.peg.353"/>
<comment type="caution">
    <text evidence="1">The sequence shown here is derived from an EMBL/GenBank/DDBJ whole genome shotgun (WGS) entry which is preliminary data.</text>
</comment>
<evidence type="ECO:0000313" key="2">
    <source>
        <dbReference type="Proteomes" id="UP000036176"/>
    </source>
</evidence>
<protein>
    <submittedName>
        <fullName evidence="1">Uncharacterized protein</fullName>
    </submittedName>
</protein>
<name>A0A0J6WMW5_MYCCU</name>